<dbReference type="PANTHER" id="PTHR46288">
    <property type="entry name" value="PHORBOL-ESTER/DAG-TYPE DOMAIN-CONTAINING PROTEIN"/>
    <property type="match status" value="1"/>
</dbReference>
<accession>A0AAN7IYI9</accession>
<dbReference type="SUPFAM" id="SSF57889">
    <property type="entry name" value="Cysteine-rich domain"/>
    <property type="match status" value="1"/>
</dbReference>
<keyword evidence="5" id="KW-1185">Reference proteome</keyword>
<dbReference type="Pfam" id="PF03107">
    <property type="entry name" value="C1_2"/>
    <property type="match status" value="1"/>
</dbReference>
<feature type="compositionally biased region" description="Polar residues" evidence="2">
    <location>
        <begin position="1"/>
        <end position="15"/>
    </location>
</feature>
<dbReference type="EMBL" id="JAXUIC010000004">
    <property type="protein sequence ID" value="KAK4594159.1"/>
    <property type="molecule type" value="Genomic_DNA"/>
</dbReference>
<dbReference type="PANTHER" id="PTHR46288:SF27">
    <property type="entry name" value="CYSTEINE_HISTIDINE-RICH C1 DOMAIN FAMILY PROTEIN"/>
    <property type="match status" value="1"/>
</dbReference>
<evidence type="ECO:0000256" key="1">
    <source>
        <dbReference type="ARBA" id="ARBA00022737"/>
    </source>
</evidence>
<dbReference type="Proteomes" id="UP001324115">
    <property type="component" value="Unassembled WGS sequence"/>
</dbReference>
<dbReference type="AlphaFoldDB" id="A0AAN7IYI9"/>
<dbReference type="InterPro" id="IPR004146">
    <property type="entry name" value="DC1"/>
</dbReference>
<evidence type="ECO:0000259" key="3">
    <source>
        <dbReference type="Pfam" id="PF03107"/>
    </source>
</evidence>
<comment type="caution">
    <text evidence="4">The sequence shown here is derived from an EMBL/GenBank/DDBJ whole genome shotgun (WGS) entry which is preliminary data.</text>
</comment>
<proteinExistence type="predicted"/>
<sequence>MGLVHVTSNVALTKTQKGKEVGDQQKEQQAEVEATKEDDHEKEEEDDDDDDDQEDDREEEEEEEEEEEDDQEDDREEEEDDNEDKIGTERLKSLPKEMKQLQHFTHPEHPLVLNEDRIYGEDCYGRNRPILGPSYSCKECNWYMLHKSCAELPLGLLHHPLHTLHPLILFNEWAYHPKGKKSNCEICKEMREEYCYFC</sequence>
<gene>
    <name evidence="4" type="ORF">RGQ29_018015</name>
</gene>
<name>A0AAN7IYI9_QUERU</name>
<evidence type="ECO:0000313" key="5">
    <source>
        <dbReference type="Proteomes" id="UP001324115"/>
    </source>
</evidence>
<feature type="compositionally biased region" description="Basic and acidic residues" evidence="2">
    <location>
        <begin position="17"/>
        <end position="39"/>
    </location>
</feature>
<feature type="region of interest" description="Disordered" evidence="2">
    <location>
        <begin position="1"/>
        <end position="88"/>
    </location>
</feature>
<feature type="domain" description="DC1" evidence="3">
    <location>
        <begin position="104"/>
        <end position="150"/>
    </location>
</feature>
<evidence type="ECO:0000256" key="2">
    <source>
        <dbReference type="SAM" id="MobiDB-lite"/>
    </source>
</evidence>
<evidence type="ECO:0000313" key="4">
    <source>
        <dbReference type="EMBL" id="KAK4594159.1"/>
    </source>
</evidence>
<protein>
    <recommendedName>
        <fullName evidence="3">DC1 domain-containing protein</fullName>
    </recommendedName>
</protein>
<dbReference type="InterPro" id="IPR046349">
    <property type="entry name" value="C1-like_sf"/>
</dbReference>
<reference evidence="4 5" key="1">
    <citation type="journal article" date="2023" name="G3 (Bethesda)">
        <title>A haplotype-resolved chromosome-scale genome for Quercus rubra L. provides insights into the genetics of adaptive traits for red oak species.</title>
        <authorList>
            <person name="Kapoor B."/>
            <person name="Jenkins J."/>
            <person name="Schmutz J."/>
            <person name="Zhebentyayeva T."/>
            <person name="Kuelheim C."/>
            <person name="Coggeshall M."/>
            <person name="Heim C."/>
            <person name="Lasky J.R."/>
            <person name="Leites L."/>
            <person name="Islam-Faridi N."/>
            <person name="Romero-Severson J."/>
            <person name="DeLeo V.L."/>
            <person name="Lucas S.M."/>
            <person name="Lazic D."/>
            <person name="Gailing O."/>
            <person name="Carlson J."/>
            <person name="Staton M."/>
        </authorList>
    </citation>
    <scope>NUCLEOTIDE SEQUENCE [LARGE SCALE GENOMIC DNA]</scope>
    <source>
        <strain evidence="4">Pseudo-F2</strain>
    </source>
</reference>
<keyword evidence="1" id="KW-0677">Repeat</keyword>
<feature type="compositionally biased region" description="Acidic residues" evidence="2">
    <location>
        <begin position="40"/>
        <end position="83"/>
    </location>
</feature>
<organism evidence="4 5">
    <name type="scientific">Quercus rubra</name>
    <name type="common">Northern red oak</name>
    <name type="synonym">Quercus borealis</name>
    <dbReference type="NCBI Taxonomy" id="3512"/>
    <lineage>
        <taxon>Eukaryota</taxon>
        <taxon>Viridiplantae</taxon>
        <taxon>Streptophyta</taxon>
        <taxon>Embryophyta</taxon>
        <taxon>Tracheophyta</taxon>
        <taxon>Spermatophyta</taxon>
        <taxon>Magnoliopsida</taxon>
        <taxon>eudicotyledons</taxon>
        <taxon>Gunneridae</taxon>
        <taxon>Pentapetalae</taxon>
        <taxon>rosids</taxon>
        <taxon>fabids</taxon>
        <taxon>Fagales</taxon>
        <taxon>Fagaceae</taxon>
        <taxon>Quercus</taxon>
    </lineage>
</organism>